<dbReference type="InterPro" id="IPR027417">
    <property type="entry name" value="P-loop_NTPase"/>
</dbReference>
<dbReference type="EMBL" id="PEWD01000004">
    <property type="protein sequence ID" value="PIU69346.1"/>
    <property type="molecule type" value="Genomic_DNA"/>
</dbReference>
<dbReference type="GO" id="GO:0004252">
    <property type="term" value="F:serine-type endopeptidase activity"/>
    <property type="evidence" value="ECO:0007669"/>
    <property type="project" value="InterPro"/>
</dbReference>
<dbReference type="SMART" id="SM00382">
    <property type="entry name" value="AAA"/>
    <property type="match status" value="1"/>
</dbReference>
<dbReference type="InterPro" id="IPR003959">
    <property type="entry name" value="ATPase_AAA_core"/>
</dbReference>
<dbReference type="Gene3D" id="3.40.50.300">
    <property type="entry name" value="P-loop containing nucleotide triphosphate hydrolases"/>
    <property type="match status" value="1"/>
</dbReference>
<comment type="caution">
    <text evidence="2">The sequence shown here is derived from an EMBL/GenBank/DDBJ whole genome shotgun (WGS) entry which is preliminary data.</text>
</comment>
<sequence length="378" mass="42587">MNQEDRSNISNQDEEIRDRSLKMLKAKVEMGDLPLELKERLLIRVERLNLLVGTNAYLTDFESTASYVDLVCSIPWNKRSPDNLDLNIAHQILDKNHYGIDIVKDRILEHLSILSLRRRNGRSPEKSEVVKTKTFVPVKAESFRASVLCFVGLPGIGKTSMAHSIAEAMDRRFVRIAMGGMGSASQLRGRARGFPASEPGMVVKNIIRAGYKNPVLLLDEIDRVADSARAEIMGVLLELLDPEQNMAFTDYYLDFPLDLSEVMFICSCNNTGGIANAVLDRLELIQMPSYTDEEKIVIGVRYLFPKELKHSGLTEDELQIEDDVWSQIIRPLGFDAGVRTLDRTIQGVCGKVARKIVMGEGKTFRITQDNVAEFLPQW</sequence>
<feature type="domain" description="AAA+ ATPase" evidence="1">
    <location>
        <begin position="144"/>
        <end position="288"/>
    </location>
</feature>
<evidence type="ECO:0000313" key="2">
    <source>
        <dbReference type="EMBL" id="PIU69346.1"/>
    </source>
</evidence>
<dbReference type="Pfam" id="PF00004">
    <property type="entry name" value="AAA"/>
    <property type="match status" value="1"/>
</dbReference>
<dbReference type="Proteomes" id="UP000229916">
    <property type="component" value="Unassembled WGS sequence"/>
</dbReference>
<dbReference type="InterPro" id="IPR003593">
    <property type="entry name" value="AAA+_ATPase"/>
</dbReference>
<dbReference type="InterPro" id="IPR027065">
    <property type="entry name" value="Lon_Prtase"/>
</dbReference>
<dbReference type="GO" id="GO:0006515">
    <property type="term" value="P:protein quality control for misfolded or incompletely synthesized proteins"/>
    <property type="evidence" value="ECO:0007669"/>
    <property type="project" value="TreeGrafter"/>
</dbReference>
<accession>A0A2M7APQ4</accession>
<dbReference type="GO" id="GO:0005524">
    <property type="term" value="F:ATP binding"/>
    <property type="evidence" value="ECO:0007669"/>
    <property type="project" value="InterPro"/>
</dbReference>
<dbReference type="AlphaFoldDB" id="A0A2M7APQ4"/>
<evidence type="ECO:0000313" key="3">
    <source>
        <dbReference type="Proteomes" id="UP000229916"/>
    </source>
</evidence>
<dbReference type="Gene3D" id="1.10.8.60">
    <property type="match status" value="1"/>
</dbReference>
<dbReference type="PANTHER" id="PTHR43718:SF2">
    <property type="entry name" value="LON PROTEASE HOMOLOG, MITOCHONDRIAL"/>
    <property type="match status" value="1"/>
</dbReference>
<proteinExistence type="predicted"/>
<dbReference type="InterPro" id="IPR054594">
    <property type="entry name" value="Lon_lid"/>
</dbReference>
<evidence type="ECO:0000259" key="1">
    <source>
        <dbReference type="SMART" id="SM00382"/>
    </source>
</evidence>
<dbReference type="PANTHER" id="PTHR43718">
    <property type="entry name" value="LON PROTEASE"/>
    <property type="match status" value="1"/>
</dbReference>
<organism evidence="2 3">
    <name type="scientific">candidate division WWE3 bacterium CG06_land_8_20_14_3_00_42_16</name>
    <dbReference type="NCBI Taxonomy" id="1975083"/>
    <lineage>
        <taxon>Bacteria</taxon>
        <taxon>Katanobacteria</taxon>
    </lineage>
</organism>
<dbReference type="SUPFAM" id="SSF52540">
    <property type="entry name" value="P-loop containing nucleoside triphosphate hydrolases"/>
    <property type="match status" value="1"/>
</dbReference>
<reference evidence="3" key="1">
    <citation type="submission" date="2017-09" db="EMBL/GenBank/DDBJ databases">
        <title>Depth-based differentiation of microbial function through sediment-hosted aquifers and enrichment of novel symbionts in the deep terrestrial subsurface.</title>
        <authorList>
            <person name="Probst A.J."/>
            <person name="Ladd B."/>
            <person name="Jarett J.K."/>
            <person name="Geller-Mcgrath D.E."/>
            <person name="Sieber C.M.K."/>
            <person name="Emerson J.B."/>
            <person name="Anantharaman K."/>
            <person name="Thomas B.C."/>
            <person name="Malmstrom R."/>
            <person name="Stieglmeier M."/>
            <person name="Klingl A."/>
            <person name="Woyke T."/>
            <person name="Ryan C.M."/>
            <person name="Banfield J.F."/>
        </authorList>
    </citation>
    <scope>NUCLEOTIDE SEQUENCE [LARGE SCALE GENOMIC DNA]</scope>
</reference>
<name>A0A2M7APQ4_UNCKA</name>
<dbReference type="GO" id="GO:0016887">
    <property type="term" value="F:ATP hydrolysis activity"/>
    <property type="evidence" value="ECO:0007669"/>
    <property type="project" value="InterPro"/>
</dbReference>
<dbReference type="Pfam" id="PF22667">
    <property type="entry name" value="Lon_lid"/>
    <property type="match status" value="1"/>
</dbReference>
<dbReference type="GO" id="GO:0004176">
    <property type="term" value="F:ATP-dependent peptidase activity"/>
    <property type="evidence" value="ECO:0007669"/>
    <property type="project" value="InterPro"/>
</dbReference>
<gene>
    <name evidence="2" type="ORF">COS81_00220</name>
</gene>
<protein>
    <recommendedName>
        <fullName evidence="1">AAA+ ATPase domain-containing protein</fullName>
    </recommendedName>
</protein>